<dbReference type="EMBL" id="CP037940">
    <property type="protein sequence ID" value="QBO34984.1"/>
    <property type="molecule type" value="Genomic_DNA"/>
</dbReference>
<sequence length="209" mass="23871">MAIKNKSKNNVAKVRYSGGKQQSFLITDFLQYKAILDDDHHSILLTNGHFMDMFNLPGHDLDYLAEDEQLTVMSDYEAYGLVYGKGWTILNSTLPADTKIQQAFWANTLGEINDNLAIETNERKQAQLLARQQTALEELQLARRVVEHVDHLQFTFIMFADSQSQLKELRENALKNGGVAVQLQELSVEDKIRILKQFNNPNNMLTRGN</sequence>
<name>A0A4P6YQW0_9LACO</name>
<reference evidence="2" key="1">
    <citation type="submission" date="2019-03" db="EMBL/GenBank/DDBJ databases">
        <title>Weissella sp. 26KH-42 Genome sequencing.</title>
        <authorList>
            <person name="Heo J."/>
            <person name="Kim S.-J."/>
            <person name="Kim J.-S."/>
            <person name="Hong S.-B."/>
            <person name="Kwon S.-W."/>
        </authorList>
    </citation>
    <scope>NUCLEOTIDE SEQUENCE [LARGE SCALE GENOMIC DNA]</scope>
    <source>
        <strain evidence="2">26KH-42</strain>
    </source>
</reference>
<gene>
    <name evidence="1" type="ORF">EQG49_00245</name>
</gene>
<protein>
    <submittedName>
        <fullName evidence="1">Uncharacterized protein</fullName>
    </submittedName>
</protein>
<dbReference type="Proteomes" id="UP000292886">
    <property type="component" value="Chromosome"/>
</dbReference>
<evidence type="ECO:0000313" key="1">
    <source>
        <dbReference type="EMBL" id="QBO34984.1"/>
    </source>
</evidence>
<dbReference type="AlphaFoldDB" id="A0A4P6YQW0"/>
<accession>A0A4P6YQW0</accession>
<evidence type="ECO:0000313" key="2">
    <source>
        <dbReference type="Proteomes" id="UP000292886"/>
    </source>
</evidence>
<proteinExistence type="predicted"/>
<keyword evidence="2" id="KW-1185">Reference proteome</keyword>
<dbReference type="RefSeq" id="WP_133362064.1">
    <property type="nucleotide sequence ID" value="NZ_CP037940.1"/>
</dbReference>
<dbReference type="KEGG" id="wei:EQG49_00245"/>
<organism evidence="1 2">
    <name type="scientific">Periweissella cryptocerci</name>
    <dbReference type="NCBI Taxonomy" id="2506420"/>
    <lineage>
        <taxon>Bacteria</taxon>
        <taxon>Bacillati</taxon>
        <taxon>Bacillota</taxon>
        <taxon>Bacilli</taxon>
        <taxon>Lactobacillales</taxon>
        <taxon>Lactobacillaceae</taxon>
        <taxon>Periweissella</taxon>
    </lineage>
</organism>
<dbReference type="OrthoDB" id="2141394at2"/>